<dbReference type="Pfam" id="PF12158">
    <property type="entry name" value="DUF3592"/>
    <property type="match status" value="1"/>
</dbReference>
<evidence type="ECO:0000259" key="2">
    <source>
        <dbReference type="Pfam" id="PF12158"/>
    </source>
</evidence>
<dbReference type="EMBL" id="CP010429">
    <property type="protein sequence ID" value="AKD57517.1"/>
    <property type="molecule type" value="Genomic_DNA"/>
</dbReference>
<gene>
    <name evidence="3" type="ORF">SD10_24090</name>
</gene>
<dbReference type="InterPro" id="IPR021994">
    <property type="entry name" value="DUF3592"/>
</dbReference>
<dbReference type="STRING" id="1379870.SD10_24090"/>
<dbReference type="OrthoDB" id="954824at2"/>
<keyword evidence="1" id="KW-1133">Transmembrane helix</keyword>
<reference evidence="3 4" key="1">
    <citation type="journal article" date="2014" name="Curr. Microbiol.">
        <title>Spirosoma radiotolerans sp. nov., a gamma-radiation-resistant bacterium isolated from gamma ray-irradiated soil.</title>
        <authorList>
            <person name="Lee J.J."/>
            <person name="Srinivasan S."/>
            <person name="Lim S."/>
            <person name="Joe M."/>
            <person name="Im S."/>
            <person name="Bae S.I."/>
            <person name="Park K.R."/>
            <person name="Han J.H."/>
            <person name="Park S.H."/>
            <person name="Joo B.M."/>
            <person name="Park S.J."/>
            <person name="Kim M.K."/>
        </authorList>
    </citation>
    <scope>NUCLEOTIDE SEQUENCE [LARGE SCALE GENOMIC DNA]</scope>
    <source>
        <strain evidence="3 4">DG5A</strain>
    </source>
</reference>
<evidence type="ECO:0000313" key="4">
    <source>
        <dbReference type="Proteomes" id="UP000033054"/>
    </source>
</evidence>
<accession>A0A0E3V9B3</accession>
<keyword evidence="1" id="KW-0472">Membrane</keyword>
<feature type="transmembrane region" description="Helical" evidence="1">
    <location>
        <begin position="109"/>
        <end position="134"/>
    </location>
</feature>
<protein>
    <recommendedName>
        <fullName evidence="2">DUF3592 domain-containing protein</fullName>
    </recommendedName>
</protein>
<proteinExistence type="predicted"/>
<keyword evidence="4" id="KW-1185">Reference proteome</keyword>
<dbReference type="HOGENOM" id="CLU_134909_0_0_10"/>
<organism evidence="3 4">
    <name type="scientific">Spirosoma radiotolerans</name>
    <dbReference type="NCBI Taxonomy" id="1379870"/>
    <lineage>
        <taxon>Bacteria</taxon>
        <taxon>Pseudomonadati</taxon>
        <taxon>Bacteroidota</taxon>
        <taxon>Cytophagia</taxon>
        <taxon>Cytophagales</taxon>
        <taxon>Cytophagaceae</taxon>
        <taxon>Spirosoma</taxon>
    </lineage>
</organism>
<dbReference type="Proteomes" id="UP000033054">
    <property type="component" value="Chromosome"/>
</dbReference>
<sequence length="139" mass="15515">MGYFITCLLGIACLLGSLYLFSTSMDLIKTGNRTMATVDELQKERGKKGRYTYRPIFKFTTVTGKEIHYEYSIASSPPDWAVGDKATIIYPTNNPEDALVLTYFGAFRWAIILLAIAAPLLIIGGGYFVFGLYAKQYLV</sequence>
<name>A0A0E3V9B3_9BACT</name>
<evidence type="ECO:0000313" key="3">
    <source>
        <dbReference type="EMBL" id="AKD57517.1"/>
    </source>
</evidence>
<dbReference type="KEGG" id="srd:SD10_24090"/>
<evidence type="ECO:0000256" key="1">
    <source>
        <dbReference type="SAM" id="Phobius"/>
    </source>
</evidence>
<feature type="domain" description="DUF3592" evidence="2">
    <location>
        <begin position="35"/>
        <end position="102"/>
    </location>
</feature>
<dbReference type="AlphaFoldDB" id="A0A0E3V9B3"/>
<keyword evidence="1" id="KW-0812">Transmembrane</keyword>
<dbReference type="PATRIC" id="fig|1379870.5.peg.5211"/>